<dbReference type="InterPro" id="IPR002347">
    <property type="entry name" value="SDR_fam"/>
</dbReference>
<organism evidence="3">
    <name type="scientific">freshwater metagenome</name>
    <dbReference type="NCBI Taxonomy" id="449393"/>
    <lineage>
        <taxon>unclassified sequences</taxon>
        <taxon>metagenomes</taxon>
        <taxon>ecological metagenomes</taxon>
    </lineage>
</organism>
<evidence type="ECO:0000313" key="4">
    <source>
        <dbReference type="EMBL" id="CAB4812356.1"/>
    </source>
</evidence>
<evidence type="ECO:0000313" key="6">
    <source>
        <dbReference type="EMBL" id="CAB4975378.1"/>
    </source>
</evidence>
<dbReference type="SUPFAM" id="SSF51735">
    <property type="entry name" value="NAD(P)-binding Rossmann-fold domains"/>
    <property type="match status" value="1"/>
</dbReference>
<evidence type="ECO:0000313" key="5">
    <source>
        <dbReference type="EMBL" id="CAB4943454.1"/>
    </source>
</evidence>
<dbReference type="CDD" id="cd05233">
    <property type="entry name" value="SDR_c"/>
    <property type="match status" value="1"/>
</dbReference>
<evidence type="ECO:0000313" key="3">
    <source>
        <dbReference type="EMBL" id="CAB4729997.1"/>
    </source>
</evidence>
<dbReference type="PRINTS" id="PR00080">
    <property type="entry name" value="SDRFAMILY"/>
</dbReference>
<dbReference type="PANTHER" id="PTHR24321:SF14">
    <property type="entry name" value="SHORT-CHAIN TYPE DEHYDROGENASE_REDUCTASE BLR2146-RELATED"/>
    <property type="match status" value="1"/>
</dbReference>
<dbReference type="NCBIfam" id="NF005559">
    <property type="entry name" value="PRK07231.1"/>
    <property type="match status" value="1"/>
</dbReference>
<protein>
    <submittedName>
        <fullName evidence="3">Unannotated protein</fullName>
    </submittedName>
</protein>
<proteinExistence type="inferred from homology"/>
<dbReference type="GO" id="GO:0016491">
    <property type="term" value="F:oxidoreductase activity"/>
    <property type="evidence" value="ECO:0007669"/>
    <property type="project" value="UniProtKB-KW"/>
</dbReference>
<dbReference type="PANTHER" id="PTHR24321">
    <property type="entry name" value="DEHYDROGENASES, SHORT CHAIN"/>
    <property type="match status" value="1"/>
</dbReference>
<dbReference type="EMBL" id="CAFABA010000002">
    <property type="protein sequence ID" value="CAB4812356.1"/>
    <property type="molecule type" value="Genomic_DNA"/>
</dbReference>
<dbReference type="Pfam" id="PF13561">
    <property type="entry name" value="adh_short_C2"/>
    <property type="match status" value="1"/>
</dbReference>
<dbReference type="EMBL" id="CAEZYR010000009">
    <property type="protein sequence ID" value="CAB4729997.1"/>
    <property type="molecule type" value="Genomic_DNA"/>
</dbReference>
<dbReference type="EMBL" id="CAFBOS010000001">
    <property type="protein sequence ID" value="CAB4975378.1"/>
    <property type="molecule type" value="Genomic_DNA"/>
</dbReference>
<dbReference type="PRINTS" id="PR00081">
    <property type="entry name" value="GDHRDH"/>
</dbReference>
<dbReference type="InterPro" id="IPR036291">
    <property type="entry name" value="NAD(P)-bd_dom_sf"/>
</dbReference>
<dbReference type="Gene3D" id="3.40.50.720">
    <property type="entry name" value="NAD(P)-binding Rossmann-like Domain"/>
    <property type="match status" value="1"/>
</dbReference>
<gene>
    <name evidence="3" type="ORF">UFOPK2754_00409</name>
    <name evidence="4" type="ORF">UFOPK3139_00074</name>
    <name evidence="5" type="ORF">UFOPK3543_03380</name>
    <name evidence="6" type="ORF">UFOPK3967_00019</name>
</gene>
<dbReference type="AlphaFoldDB" id="A0A6J6S649"/>
<dbReference type="EMBL" id="CAFBMH010000263">
    <property type="protein sequence ID" value="CAB4943454.1"/>
    <property type="molecule type" value="Genomic_DNA"/>
</dbReference>
<reference evidence="3" key="1">
    <citation type="submission" date="2020-05" db="EMBL/GenBank/DDBJ databases">
        <authorList>
            <person name="Chiriac C."/>
            <person name="Salcher M."/>
            <person name="Ghai R."/>
            <person name="Kavagutti S V."/>
        </authorList>
    </citation>
    <scope>NUCLEOTIDE SEQUENCE</scope>
</reference>
<evidence type="ECO:0000256" key="1">
    <source>
        <dbReference type="ARBA" id="ARBA00006484"/>
    </source>
</evidence>
<sequence length="267" mass="27780">MGTLEGKIAVVTGAASGIGRASAIKMASEGARVVVADRNGSGAGSVADFINEAGGFAVGVQADVTSEDQVRRMIDTAVDKWGGLDVLHNNAGTTDVADVGADTDITEMTIELWDYIMAVNLRGPMLGCKHAIPHMLRRGGGSIVQTSSMSAFAGDLRYAAYGASKGGLNSFTRYVATMYGKQGIRANAVCPGVVVTPAARVHFDPVMLELYESHHLTPQLGAPEQVAEVVAFLASDAASYVTGQAIPVDGGLFSHLPTYAQMRTMGD</sequence>
<evidence type="ECO:0000256" key="2">
    <source>
        <dbReference type="ARBA" id="ARBA00023002"/>
    </source>
</evidence>
<accession>A0A6J6S649</accession>
<dbReference type="FunFam" id="3.40.50.720:FF:000084">
    <property type="entry name" value="Short-chain dehydrogenase reductase"/>
    <property type="match status" value="1"/>
</dbReference>
<name>A0A6J6S649_9ZZZZ</name>
<keyword evidence="2" id="KW-0560">Oxidoreductase</keyword>
<comment type="similarity">
    <text evidence="1">Belongs to the short-chain dehydrogenases/reductases (SDR) family.</text>
</comment>